<sequence>MTRYQIEIKEEKMRIGPPYHASQQAFEYTSASRGQHVHHSLPLFKTITVSAAAHLPSLNLPPKHPAMLPSVATKTRSLLLSK</sequence>
<dbReference type="EMBL" id="VSRR010008902">
    <property type="protein sequence ID" value="MPC49480.1"/>
    <property type="molecule type" value="Genomic_DNA"/>
</dbReference>
<accession>A0A5B7FP27</accession>
<name>A0A5B7FP27_PORTR</name>
<keyword evidence="2" id="KW-1185">Reference proteome</keyword>
<proteinExistence type="predicted"/>
<comment type="caution">
    <text evidence="1">The sequence shown here is derived from an EMBL/GenBank/DDBJ whole genome shotgun (WGS) entry which is preliminary data.</text>
</comment>
<evidence type="ECO:0000313" key="1">
    <source>
        <dbReference type="EMBL" id="MPC49480.1"/>
    </source>
</evidence>
<gene>
    <name evidence="1" type="ORF">E2C01_043283</name>
</gene>
<organism evidence="1 2">
    <name type="scientific">Portunus trituberculatus</name>
    <name type="common">Swimming crab</name>
    <name type="synonym">Neptunus trituberculatus</name>
    <dbReference type="NCBI Taxonomy" id="210409"/>
    <lineage>
        <taxon>Eukaryota</taxon>
        <taxon>Metazoa</taxon>
        <taxon>Ecdysozoa</taxon>
        <taxon>Arthropoda</taxon>
        <taxon>Crustacea</taxon>
        <taxon>Multicrustacea</taxon>
        <taxon>Malacostraca</taxon>
        <taxon>Eumalacostraca</taxon>
        <taxon>Eucarida</taxon>
        <taxon>Decapoda</taxon>
        <taxon>Pleocyemata</taxon>
        <taxon>Brachyura</taxon>
        <taxon>Eubrachyura</taxon>
        <taxon>Portunoidea</taxon>
        <taxon>Portunidae</taxon>
        <taxon>Portuninae</taxon>
        <taxon>Portunus</taxon>
    </lineage>
</organism>
<protein>
    <submittedName>
        <fullName evidence="1">Uncharacterized protein</fullName>
    </submittedName>
</protein>
<evidence type="ECO:0000313" key="2">
    <source>
        <dbReference type="Proteomes" id="UP000324222"/>
    </source>
</evidence>
<reference evidence="1 2" key="1">
    <citation type="submission" date="2019-05" db="EMBL/GenBank/DDBJ databases">
        <title>Another draft genome of Portunus trituberculatus and its Hox gene families provides insights of decapod evolution.</title>
        <authorList>
            <person name="Jeong J.-H."/>
            <person name="Song I."/>
            <person name="Kim S."/>
            <person name="Choi T."/>
            <person name="Kim D."/>
            <person name="Ryu S."/>
            <person name="Kim W."/>
        </authorList>
    </citation>
    <scope>NUCLEOTIDE SEQUENCE [LARGE SCALE GENOMIC DNA]</scope>
    <source>
        <tissue evidence="1">Muscle</tissue>
    </source>
</reference>
<dbReference type="Proteomes" id="UP000324222">
    <property type="component" value="Unassembled WGS sequence"/>
</dbReference>
<dbReference type="AlphaFoldDB" id="A0A5B7FP27"/>